<evidence type="ECO:0000313" key="6">
    <source>
        <dbReference type="Proteomes" id="UP001500683"/>
    </source>
</evidence>
<dbReference type="InterPro" id="IPR001320">
    <property type="entry name" value="Iontro_rcpt_C"/>
</dbReference>
<dbReference type="RefSeq" id="WP_344956902.1">
    <property type="nucleotide sequence ID" value="NZ_BAAAZG010000058.1"/>
</dbReference>
<comment type="caution">
    <text evidence="5">The sequence shown here is derived from an EMBL/GenBank/DDBJ whole genome shotgun (WGS) entry which is preliminary data.</text>
</comment>
<feature type="domain" description="Ionotropic glutamate receptor C-terminal" evidence="4">
    <location>
        <begin position="42"/>
        <end position="263"/>
    </location>
</feature>
<gene>
    <name evidence="5" type="ORF">GCM10022214_73990</name>
</gene>
<dbReference type="SMART" id="SM00062">
    <property type="entry name" value="PBPb"/>
    <property type="match status" value="1"/>
</dbReference>
<sequence>MSGASPRRPVLGAVLAALALAAAACGGDGATVQGVKLVGKGRLTSCAHLPHPPFQTERGGRVVGFDVEMLDLVARRLGVTQRVVEVPFATMTNGEALEARRCDVVMGAMAITPERTASMDASKPYFDAALALVARKGGGIGSLEEVEAGGLRLGAQSSTAGEQYVKDRDFDPRSYDDPQAALNGLRAGKVDAVVLDYPVARNLLRPPAGSGMEIVATPRTGERYGFWVRKNRNRALVRLIDQVIDQARADGTYERMYRKWIGPVPKAGGDDRSGGASR</sequence>
<reference evidence="6" key="1">
    <citation type="journal article" date="2019" name="Int. J. Syst. Evol. Microbiol.">
        <title>The Global Catalogue of Microorganisms (GCM) 10K type strain sequencing project: providing services to taxonomists for standard genome sequencing and annotation.</title>
        <authorList>
            <consortium name="The Broad Institute Genomics Platform"/>
            <consortium name="The Broad Institute Genome Sequencing Center for Infectious Disease"/>
            <person name="Wu L."/>
            <person name="Ma J."/>
        </authorList>
    </citation>
    <scope>NUCLEOTIDE SEQUENCE [LARGE SCALE GENOMIC DNA]</scope>
    <source>
        <strain evidence="6">JCM 16702</strain>
    </source>
</reference>
<evidence type="ECO:0000256" key="2">
    <source>
        <dbReference type="SAM" id="SignalP"/>
    </source>
</evidence>
<proteinExistence type="predicted"/>
<dbReference type="InterPro" id="IPR001638">
    <property type="entry name" value="Solute-binding_3/MltF_N"/>
</dbReference>
<feature type="domain" description="Solute-binding protein family 3/N-terminal" evidence="3">
    <location>
        <begin position="42"/>
        <end position="264"/>
    </location>
</feature>
<dbReference type="Proteomes" id="UP001500683">
    <property type="component" value="Unassembled WGS sequence"/>
</dbReference>
<dbReference type="Gene3D" id="3.40.190.10">
    <property type="entry name" value="Periplasmic binding protein-like II"/>
    <property type="match status" value="2"/>
</dbReference>
<evidence type="ECO:0000259" key="4">
    <source>
        <dbReference type="SMART" id="SM00079"/>
    </source>
</evidence>
<protein>
    <submittedName>
        <fullName evidence="5">ABC transporter substrate-binding protein</fullName>
    </submittedName>
</protein>
<name>A0ABP7WWJ5_9ACTN</name>
<dbReference type="CDD" id="cd13530">
    <property type="entry name" value="PBP2_peptides_like"/>
    <property type="match status" value="1"/>
</dbReference>
<dbReference type="PANTHER" id="PTHR35936:SF17">
    <property type="entry name" value="ARGININE-BINDING EXTRACELLULAR PROTEIN ARTP"/>
    <property type="match status" value="1"/>
</dbReference>
<evidence type="ECO:0000256" key="1">
    <source>
        <dbReference type="ARBA" id="ARBA00022729"/>
    </source>
</evidence>
<dbReference type="Pfam" id="PF00497">
    <property type="entry name" value="SBP_bac_3"/>
    <property type="match status" value="1"/>
</dbReference>
<evidence type="ECO:0000259" key="3">
    <source>
        <dbReference type="SMART" id="SM00062"/>
    </source>
</evidence>
<dbReference type="SMART" id="SM00079">
    <property type="entry name" value="PBPe"/>
    <property type="match status" value="1"/>
</dbReference>
<accession>A0ABP7WWJ5</accession>
<organism evidence="5 6">
    <name type="scientific">Actinomadura miaoliensis</name>
    <dbReference type="NCBI Taxonomy" id="430685"/>
    <lineage>
        <taxon>Bacteria</taxon>
        <taxon>Bacillati</taxon>
        <taxon>Actinomycetota</taxon>
        <taxon>Actinomycetes</taxon>
        <taxon>Streptosporangiales</taxon>
        <taxon>Thermomonosporaceae</taxon>
        <taxon>Actinomadura</taxon>
    </lineage>
</organism>
<keyword evidence="6" id="KW-1185">Reference proteome</keyword>
<feature type="chain" id="PRO_5045870516" evidence="2">
    <location>
        <begin position="27"/>
        <end position="278"/>
    </location>
</feature>
<evidence type="ECO:0000313" key="5">
    <source>
        <dbReference type="EMBL" id="GAA4098627.1"/>
    </source>
</evidence>
<dbReference type="SUPFAM" id="SSF53850">
    <property type="entry name" value="Periplasmic binding protein-like II"/>
    <property type="match status" value="1"/>
</dbReference>
<feature type="signal peptide" evidence="2">
    <location>
        <begin position="1"/>
        <end position="26"/>
    </location>
</feature>
<dbReference type="EMBL" id="BAAAZG010000058">
    <property type="protein sequence ID" value="GAA4098627.1"/>
    <property type="molecule type" value="Genomic_DNA"/>
</dbReference>
<dbReference type="PANTHER" id="PTHR35936">
    <property type="entry name" value="MEMBRANE-BOUND LYTIC MUREIN TRANSGLYCOSYLASE F"/>
    <property type="match status" value="1"/>
</dbReference>
<dbReference type="PROSITE" id="PS51257">
    <property type="entry name" value="PROKAR_LIPOPROTEIN"/>
    <property type="match status" value="1"/>
</dbReference>
<keyword evidence="1 2" id="KW-0732">Signal</keyword>